<organism evidence="3 4">
    <name type="scientific">Amnimonas aquatica</name>
    <dbReference type="NCBI Taxonomy" id="2094561"/>
    <lineage>
        <taxon>Bacteria</taxon>
        <taxon>Pseudomonadati</taxon>
        <taxon>Pseudomonadota</taxon>
        <taxon>Gammaproteobacteria</taxon>
        <taxon>Moraxellales</taxon>
        <taxon>Moraxellaceae</taxon>
        <taxon>Amnimonas</taxon>
    </lineage>
</organism>
<proteinExistence type="predicted"/>
<dbReference type="InterPro" id="IPR013154">
    <property type="entry name" value="ADH-like_N"/>
</dbReference>
<dbReference type="InterPro" id="IPR020843">
    <property type="entry name" value="ER"/>
</dbReference>
<dbReference type="InterPro" id="IPR013149">
    <property type="entry name" value="ADH-like_C"/>
</dbReference>
<dbReference type="InterPro" id="IPR036291">
    <property type="entry name" value="NAD(P)-bd_dom_sf"/>
</dbReference>
<sequence>MKAVVCQNETLAVTELPEPEPGRGQVLLRVLRCGICGSDLHLQHHCDHMSALARRVGYPYFPQASDAVVYGHEFCGEILDHGPRTSRKLKPGTRVCAVPLLRRDDRIDMIGLSATSPGAYAERIVVQEALMEPIPNGLSDDLAALTEPMAVALHAYRRSQIRKSEVAVVIGCGPVGLAVICMLKAHGVRTVIASDYSPGRRALAAKCGADVVLNPAEDSPFSNWKQHGHLPGLDQLMELGVSTREQLGRLPGPWWHVWRLAEKAGLGPKRPVVFECVGVPGLLNQLLDSAPIMSRIVVVGVCMEKDAIEPALAINKEIELRFVLGYSPLEYRDALHLLAEGKVRGEPLVTGVVGLDGVEQAFADLGNPERHAKILIDPSR</sequence>
<comment type="caution">
    <text evidence="3">The sequence shown here is derived from an EMBL/GenBank/DDBJ whole genome shotgun (WGS) entry which is preliminary data.</text>
</comment>
<name>A0A2P6AQQ6_9GAMM</name>
<evidence type="ECO:0000313" key="4">
    <source>
        <dbReference type="Proteomes" id="UP000243900"/>
    </source>
</evidence>
<dbReference type="GO" id="GO:0016491">
    <property type="term" value="F:oxidoreductase activity"/>
    <property type="evidence" value="ECO:0007669"/>
    <property type="project" value="UniProtKB-KW"/>
</dbReference>
<dbReference type="EMBL" id="PTQZ01000265">
    <property type="protein sequence ID" value="PQA32471.1"/>
    <property type="molecule type" value="Genomic_DNA"/>
</dbReference>
<protein>
    <submittedName>
        <fullName evidence="3">Alcohol dehydrogenase</fullName>
    </submittedName>
</protein>
<accession>A0A2P6AQQ6</accession>
<dbReference type="SUPFAM" id="SSF51735">
    <property type="entry name" value="NAD(P)-binding Rossmann-fold domains"/>
    <property type="match status" value="1"/>
</dbReference>
<dbReference type="CDD" id="cd08262">
    <property type="entry name" value="Zn_ADH8"/>
    <property type="match status" value="1"/>
</dbReference>
<dbReference type="RefSeq" id="WP_105193234.1">
    <property type="nucleotide sequence ID" value="NZ_PTQZ01000265.1"/>
</dbReference>
<feature type="domain" description="Enoyl reductase (ER)" evidence="2">
    <location>
        <begin position="7"/>
        <end position="376"/>
    </location>
</feature>
<dbReference type="SUPFAM" id="SSF50129">
    <property type="entry name" value="GroES-like"/>
    <property type="match status" value="1"/>
</dbReference>
<dbReference type="OrthoDB" id="9773078at2"/>
<keyword evidence="1" id="KW-0560">Oxidoreductase</keyword>
<gene>
    <name evidence="3" type="ORF">C5O18_08875</name>
</gene>
<dbReference type="Pfam" id="PF00107">
    <property type="entry name" value="ADH_zinc_N"/>
    <property type="match status" value="1"/>
</dbReference>
<dbReference type="SMART" id="SM00829">
    <property type="entry name" value="PKS_ER"/>
    <property type="match status" value="1"/>
</dbReference>
<evidence type="ECO:0000259" key="2">
    <source>
        <dbReference type="SMART" id="SM00829"/>
    </source>
</evidence>
<evidence type="ECO:0000313" key="3">
    <source>
        <dbReference type="EMBL" id="PQA32471.1"/>
    </source>
</evidence>
<keyword evidence="4" id="KW-1185">Reference proteome</keyword>
<reference evidence="4" key="1">
    <citation type="submission" date="2018-02" db="EMBL/GenBank/DDBJ databases">
        <title>Genome sequencing of Solimonas sp. HR-BB.</title>
        <authorList>
            <person name="Lee Y."/>
            <person name="Jeon C.O."/>
        </authorList>
    </citation>
    <scope>NUCLEOTIDE SEQUENCE [LARGE SCALE GENOMIC DNA]</scope>
    <source>
        <strain evidence="4">HR-E</strain>
    </source>
</reference>
<dbReference type="Pfam" id="PF08240">
    <property type="entry name" value="ADH_N"/>
    <property type="match status" value="1"/>
</dbReference>
<dbReference type="Gene3D" id="3.40.50.720">
    <property type="entry name" value="NAD(P)-binding Rossmann-like Domain"/>
    <property type="match status" value="2"/>
</dbReference>
<evidence type="ECO:0000256" key="1">
    <source>
        <dbReference type="ARBA" id="ARBA00023002"/>
    </source>
</evidence>
<dbReference type="InterPro" id="IPR011032">
    <property type="entry name" value="GroES-like_sf"/>
</dbReference>
<dbReference type="PANTHER" id="PTHR43189">
    <property type="entry name" value="ZINC-TYPE ALCOHOL DEHYDROGENASE-LIKE PROTEIN C1198.01-RELATED"/>
    <property type="match status" value="1"/>
</dbReference>
<dbReference type="Proteomes" id="UP000243900">
    <property type="component" value="Unassembled WGS sequence"/>
</dbReference>
<dbReference type="PANTHER" id="PTHR43189:SF1">
    <property type="entry name" value="ZINC-TYPE ALCOHOL DEHYDROGENASE-LIKE PROTEIN C1198.01"/>
    <property type="match status" value="1"/>
</dbReference>
<dbReference type="AlphaFoldDB" id="A0A2P6AQQ6"/>
<dbReference type="Gene3D" id="3.90.180.10">
    <property type="entry name" value="Medium-chain alcohol dehydrogenases, catalytic domain"/>
    <property type="match status" value="2"/>
</dbReference>